<reference evidence="2" key="3">
    <citation type="submission" date="2022-01" db="UniProtKB">
        <authorList>
            <consortium name="EnsemblPlants"/>
        </authorList>
    </citation>
    <scope>IDENTIFICATION</scope>
    <source>
        <strain evidence="2">subsp. vulgare</strain>
    </source>
</reference>
<feature type="domain" description="RNase H type-1" evidence="1">
    <location>
        <begin position="3"/>
        <end position="81"/>
    </location>
</feature>
<dbReference type="GO" id="GO:0003676">
    <property type="term" value="F:nucleic acid binding"/>
    <property type="evidence" value="ECO:0007669"/>
    <property type="project" value="InterPro"/>
</dbReference>
<keyword evidence="3" id="KW-1185">Reference proteome</keyword>
<evidence type="ECO:0000313" key="3">
    <source>
        <dbReference type="Proteomes" id="UP000011116"/>
    </source>
</evidence>
<dbReference type="GO" id="GO:0004523">
    <property type="term" value="F:RNA-DNA hybrid ribonuclease activity"/>
    <property type="evidence" value="ECO:0007669"/>
    <property type="project" value="InterPro"/>
</dbReference>
<proteinExistence type="predicted"/>
<evidence type="ECO:0000259" key="1">
    <source>
        <dbReference type="Pfam" id="PF13456"/>
    </source>
</evidence>
<evidence type="ECO:0000313" key="2">
    <source>
        <dbReference type="EnsemblPlants" id="HORVU.MOREX.r3.4HG0335620.1.CDS1"/>
    </source>
</evidence>
<protein>
    <recommendedName>
        <fullName evidence="1">RNase H type-1 domain-containing protein</fullName>
    </recommendedName>
</protein>
<dbReference type="Pfam" id="PF13456">
    <property type="entry name" value="RVT_3"/>
    <property type="match status" value="1"/>
</dbReference>
<dbReference type="PANTHER" id="PTHR47723:SF24">
    <property type="entry name" value="RNASE H TYPE-1 DOMAIN-CONTAINING PROTEIN"/>
    <property type="match status" value="1"/>
</dbReference>
<dbReference type="Proteomes" id="UP000011116">
    <property type="component" value="Chromosome 4H"/>
</dbReference>
<dbReference type="PANTHER" id="PTHR47723">
    <property type="entry name" value="OS05G0353850 PROTEIN"/>
    <property type="match status" value="1"/>
</dbReference>
<dbReference type="Gramene" id="HORVU.MOREX.r3.4HG0335620.1">
    <property type="protein sequence ID" value="HORVU.MOREX.r3.4HG0335620.1.CDS1"/>
    <property type="gene ID" value="HORVU.MOREX.r3.4HG0335620"/>
</dbReference>
<dbReference type="AlphaFoldDB" id="A0A8I6XFA2"/>
<organism evidence="2 3">
    <name type="scientific">Hordeum vulgare subsp. vulgare</name>
    <name type="common">Domesticated barley</name>
    <dbReference type="NCBI Taxonomy" id="112509"/>
    <lineage>
        <taxon>Eukaryota</taxon>
        <taxon>Viridiplantae</taxon>
        <taxon>Streptophyta</taxon>
        <taxon>Embryophyta</taxon>
        <taxon>Tracheophyta</taxon>
        <taxon>Spermatophyta</taxon>
        <taxon>Magnoliopsida</taxon>
        <taxon>Liliopsida</taxon>
        <taxon>Poales</taxon>
        <taxon>Poaceae</taxon>
        <taxon>BOP clade</taxon>
        <taxon>Pooideae</taxon>
        <taxon>Triticodae</taxon>
        <taxon>Triticeae</taxon>
        <taxon>Hordeinae</taxon>
        <taxon>Hordeum</taxon>
    </lineage>
</organism>
<dbReference type="EnsemblPlants" id="HORVU.MOREX.r3.4HG0335620.1">
    <property type="protein sequence ID" value="HORVU.MOREX.r3.4HG0335620.1.CDS1"/>
    <property type="gene ID" value="HORVU.MOREX.r3.4HG0335620"/>
</dbReference>
<dbReference type="InterPro" id="IPR053151">
    <property type="entry name" value="RNase_H-like"/>
</dbReference>
<sequence>MHREAELHATMQGMSLALQHSNLPVIVQSDSSEALSSLRGDGLVPRGHVVAEIKELMKDKEFISPKLTRDQNRIGDSLANYSRLECTTAVWLDLGPPCIEDLLSLDCNSLIMK</sequence>
<dbReference type="InterPro" id="IPR002156">
    <property type="entry name" value="RNaseH_domain"/>
</dbReference>
<dbReference type="SUPFAM" id="SSF53098">
    <property type="entry name" value="Ribonuclease H-like"/>
    <property type="match status" value="1"/>
</dbReference>
<reference evidence="3" key="1">
    <citation type="journal article" date="2012" name="Nature">
        <title>A physical, genetic and functional sequence assembly of the barley genome.</title>
        <authorList>
            <consortium name="The International Barley Genome Sequencing Consortium"/>
            <person name="Mayer K.F."/>
            <person name="Waugh R."/>
            <person name="Brown J.W."/>
            <person name="Schulman A."/>
            <person name="Langridge P."/>
            <person name="Platzer M."/>
            <person name="Fincher G.B."/>
            <person name="Muehlbauer G.J."/>
            <person name="Sato K."/>
            <person name="Close T.J."/>
            <person name="Wise R.P."/>
            <person name="Stein N."/>
        </authorList>
    </citation>
    <scope>NUCLEOTIDE SEQUENCE [LARGE SCALE GENOMIC DNA]</scope>
    <source>
        <strain evidence="3">cv. Morex</strain>
    </source>
</reference>
<reference evidence="2" key="2">
    <citation type="submission" date="2020-10" db="EMBL/GenBank/DDBJ databases">
        <authorList>
            <person name="Scholz U."/>
            <person name="Mascher M."/>
            <person name="Fiebig A."/>
        </authorList>
    </citation>
    <scope>NUCLEOTIDE SEQUENCE [LARGE SCALE GENOMIC DNA]</scope>
    <source>
        <strain evidence="2">cv. Morex</strain>
    </source>
</reference>
<dbReference type="CDD" id="cd06222">
    <property type="entry name" value="RNase_H_like"/>
    <property type="match status" value="1"/>
</dbReference>
<dbReference type="InterPro" id="IPR044730">
    <property type="entry name" value="RNase_H-like_dom_plant"/>
</dbReference>
<name>A0A8I6XFA2_HORVV</name>
<dbReference type="InterPro" id="IPR012337">
    <property type="entry name" value="RNaseH-like_sf"/>
</dbReference>
<accession>A0A8I6XFA2</accession>